<evidence type="ECO:0000259" key="1">
    <source>
        <dbReference type="Pfam" id="PF14831"/>
    </source>
</evidence>
<dbReference type="InterPro" id="IPR028115">
    <property type="entry name" value="DUF4484"/>
</dbReference>
<dbReference type="Pfam" id="PF14831">
    <property type="entry name" value="DUF4484"/>
    <property type="match status" value="1"/>
</dbReference>
<gene>
    <name evidence="2" type="ORF">BGZ99_007564</name>
</gene>
<sequence length="586" mass="65042">MADNTFDIPAIDAIFVVRFDTRRGNVLEWSETTPGVQLDGVEFSALPSGLHNSSQDVIYFQLDGCIGVCVFVNLPSSSVEQRGALMVSVGVLVKPCADTGRCGQVWRHVAFLKSQAKFHAALGSDTGSLASYFTQHKTLQYAAGPSSPSTSKRDSYRARNMRRISRSFTLSEPVQALSHSSNGHQDSMEAIEIPSSHPSHHFLKLVQTMGPSIYLLWKAALLKKRILIYTPLPIEAACLSVYNICLMATIPFGATSSAMVGTGERIQPLFCVGIHDLEHMENIQSGYVACTTDKVFLYKLQVYDVLVDLSTHSHPRIRVAHRTSAGHEVEERRPNAADNRRYFTLLQQLGRYRRRQEWMQRQLYAEAATHTVTDEDLETEAIMDGERDEIIPPTQSGTKPISTGGFDMSDTLRKMLTGGWWWWYGGDESDEDENLHPSILKDAAEQSQEARARDTNSALTGARLQVLQARTSVSSDTEAIRFFHNLTSTVLSELGRLISFKMTAAIFDDEDDPSTAAVNGQGASRVVLISQRDMRELGLDPCKDSEFVDELGRFYFGTSVRQKDSGLGMWCSSVSSFCACCYPLAQ</sequence>
<dbReference type="OrthoDB" id="2152680at2759"/>
<dbReference type="PANTHER" id="PTHR28153:SF1">
    <property type="entry name" value="DUF4484 DOMAIN-CONTAINING PROTEIN"/>
    <property type="match status" value="1"/>
</dbReference>
<name>A0A9P6RVV3_9FUNG</name>
<keyword evidence="3" id="KW-1185">Reference proteome</keyword>
<dbReference type="AlphaFoldDB" id="A0A9P6RVV3"/>
<organism evidence="2 3">
    <name type="scientific">Dissophora globulifera</name>
    <dbReference type="NCBI Taxonomy" id="979702"/>
    <lineage>
        <taxon>Eukaryota</taxon>
        <taxon>Fungi</taxon>
        <taxon>Fungi incertae sedis</taxon>
        <taxon>Mucoromycota</taxon>
        <taxon>Mortierellomycotina</taxon>
        <taxon>Mortierellomycetes</taxon>
        <taxon>Mortierellales</taxon>
        <taxon>Mortierellaceae</taxon>
        <taxon>Dissophora</taxon>
    </lineage>
</organism>
<accession>A0A9P6RVV3</accession>
<dbReference type="Proteomes" id="UP000738325">
    <property type="component" value="Unassembled WGS sequence"/>
</dbReference>
<dbReference type="InterPro" id="IPR053056">
    <property type="entry name" value="Lipid_Metab_Assoc_Protein"/>
</dbReference>
<reference evidence="2" key="1">
    <citation type="journal article" date="2020" name="Fungal Divers.">
        <title>Resolving the Mortierellaceae phylogeny through synthesis of multi-gene phylogenetics and phylogenomics.</title>
        <authorList>
            <person name="Vandepol N."/>
            <person name="Liber J."/>
            <person name="Desiro A."/>
            <person name="Na H."/>
            <person name="Kennedy M."/>
            <person name="Barry K."/>
            <person name="Grigoriev I.V."/>
            <person name="Miller A.N."/>
            <person name="O'Donnell K."/>
            <person name="Stajich J.E."/>
            <person name="Bonito G."/>
        </authorList>
    </citation>
    <scope>NUCLEOTIDE SEQUENCE</scope>
    <source>
        <strain evidence="2">REB-010B</strain>
    </source>
</reference>
<protein>
    <recommendedName>
        <fullName evidence="1">DUF4484 domain-containing protein</fullName>
    </recommendedName>
</protein>
<proteinExistence type="predicted"/>
<feature type="domain" description="DUF4484" evidence="1">
    <location>
        <begin position="421"/>
        <end position="560"/>
    </location>
</feature>
<dbReference type="GO" id="GO:0005811">
    <property type="term" value="C:lipid droplet"/>
    <property type="evidence" value="ECO:0007669"/>
    <property type="project" value="TreeGrafter"/>
</dbReference>
<evidence type="ECO:0000313" key="2">
    <source>
        <dbReference type="EMBL" id="KAG0327480.1"/>
    </source>
</evidence>
<dbReference type="InterPro" id="IPR018626">
    <property type="entry name" value="LCHN/Anr2"/>
</dbReference>
<dbReference type="PANTHER" id="PTHR28153">
    <property type="entry name" value="PROTEIN, PUTATIVE-RELATED"/>
    <property type="match status" value="1"/>
</dbReference>
<dbReference type="EMBL" id="JAAAIP010000055">
    <property type="protein sequence ID" value="KAG0327480.1"/>
    <property type="molecule type" value="Genomic_DNA"/>
</dbReference>
<evidence type="ECO:0000313" key="3">
    <source>
        <dbReference type="Proteomes" id="UP000738325"/>
    </source>
</evidence>
<dbReference type="Pfam" id="PF09804">
    <property type="entry name" value="DENND11"/>
    <property type="match status" value="1"/>
</dbReference>
<comment type="caution">
    <text evidence="2">The sequence shown here is derived from an EMBL/GenBank/DDBJ whole genome shotgun (WGS) entry which is preliminary data.</text>
</comment>